<evidence type="ECO:0000256" key="1">
    <source>
        <dbReference type="SAM" id="MobiDB-lite"/>
    </source>
</evidence>
<proteinExistence type="predicted"/>
<feature type="region of interest" description="Disordered" evidence="1">
    <location>
        <begin position="701"/>
        <end position="766"/>
    </location>
</feature>
<dbReference type="OrthoDB" id="5917823at2759"/>
<keyword evidence="3" id="KW-1185">Reference proteome</keyword>
<name>A0A9N9TIG1_PHYSR</name>
<sequence>MGNSGSQNTAIELNHQEEEKWAHSFPRPSNSQPKYHFQHKVLPEKTPQLKLRSTNNGEILQSGGTISGRQIRSIEDKTKQYEENFRKSAVQGVQHKLGNSKHSSQDRKLFASEPDLRYALKNDEKRSKKKYRAPSPPKIRNKEDSRVQNEEGDMNPRLPIRKARLFKTRAETKKQPNPSHLHSTAEDDPSYAPPAKPNIKRLSLPDVKPVDFNEFTKELKDVTQRFKNNASSKPIRQVVGARGEASGKESTTPEASPDLRQKRRPAPDGPAKPKQAFYFGMNGDAVGNSSGSDLSSDIDSDENDACKGKIDLQLRPILPKKQLEIPRFSPAAAWRLLSLDANDDDKTAPGDDTKPDLAIPELVAGFGDTTIADDVPLFMEEHIEKYSRPLPSFLNTAQRSCNDKSGDSGISGDEAVPIVYCYDDPEEDYRFGRIGKDEKIASKIDRERASWTPQQDLDESSAEEELLNKPLKQRMKTGPYVFSLSLPRDNHISSYIADKSNFGHYNGLQKFKKSISGVWGNLSSRRDFATNDEPNNNWFLSKSAPNSLTNVIHSLERHKTLEQQQYSGGNTPARLMYLPEMDNHAKKPPHSKLQSKSCENVAGEVEKEGKSPQPLQDPSSRFDDFPWSSRRKPKKYTFQSTIRQIEKKRLSDKLSREAERREKERLRELNAMQRVEEEFQRKRASEKANIRQQLRLFSLDESTGYQSMPNFDTKYKRRSEPDGAFSSASSSPVSSLSSRKRGSSNKRTHQQVSKLTPSSTKELSEFRQTQVDYKDYNSNMLKHANEMRYYNKQTTIHPQVSCTMSQVKGLNANAKQKHNYRKEFASGIRNIESTDNYREYRKKHVNKHSPSTGYGNHFVSLEH</sequence>
<feature type="compositionally biased region" description="Basic residues" evidence="1">
    <location>
        <begin position="738"/>
        <end position="749"/>
    </location>
</feature>
<feature type="compositionally biased region" description="Polar residues" evidence="1">
    <location>
        <begin position="1"/>
        <end position="11"/>
    </location>
</feature>
<feature type="compositionally biased region" description="Low complexity" evidence="1">
    <location>
        <begin position="726"/>
        <end position="737"/>
    </location>
</feature>
<feature type="compositionally biased region" description="Polar residues" evidence="1">
    <location>
        <begin position="51"/>
        <end position="70"/>
    </location>
</feature>
<protein>
    <submittedName>
        <fullName evidence="2">Uncharacterized protein</fullName>
    </submittedName>
</protein>
<evidence type="ECO:0000313" key="2">
    <source>
        <dbReference type="EMBL" id="CAG9855437.1"/>
    </source>
</evidence>
<feature type="compositionally biased region" description="Polar residues" evidence="1">
    <location>
        <begin position="750"/>
        <end position="766"/>
    </location>
</feature>
<feature type="region of interest" description="Disordered" evidence="1">
    <location>
        <begin position="92"/>
        <end position="208"/>
    </location>
</feature>
<dbReference type="EMBL" id="OU900103">
    <property type="protein sequence ID" value="CAG9855437.1"/>
    <property type="molecule type" value="Genomic_DNA"/>
</dbReference>
<organism evidence="2 3">
    <name type="scientific">Phyllotreta striolata</name>
    <name type="common">Striped flea beetle</name>
    <name type="synonym">Crioceris striolata</name>
    <dbReference type="NCBI Taxonomy" id="444603"/>
    <lineage>
        <taxon>Eukaryota</taxon>
        <taxon>Metazoa</taxon>
        <taxon>Ecdysozoa</taxon>
        <taxon>Arthropoda</taxon>
        <taxon>Hexapoda</taxon>
        <taxon>Insecta</taxon>
        <taxon>Pterygota</taxon>
        <taxon>Neoptera</taxon>
        <taxon>Endopterygota</taxon>
        <taxon>Coleoptera</taxon>
        <taxon>Polyphaga</taxon>
        <taxon>Cucujiformia</taxon>
        <taxon>Chrysomeloidea</taxon>
        <taxon>Chrysomelidae</taxon>
        <taxon>Galerucinae</taxon>
        <taxon>Alticini</taxon>
        <taxon>Phyllotreta</taxon>
    </lineage>
</organism>
<dbReference type="Proteomes" id="UP001153712">
    <property type="component" value="Chromosome 10"/>
</dbReference>
<feature type="region of interest" description="Disordered" evidence="1">
    <location>
        <begin position="1"/>
        <end position="79"/>
    </location>
</feature>
<feature type="compositionally biased region" description="Basic and acidic residues" evidence="1">
    <location>
        <begin position="103"/>
        <end position="126"/>
    </location>
</feature>
<accession>A0A9N9TIG1</accession>
<feature type="region of interest" description="Disordered" evidence="1">
    <location>
        <begin position="582"/>
        <end position="635"/>
    </location>
</feature>
<feature type="compositionally biased region" description="Polar residues" evidence="1">
    <location>
        <begin position="701"/>
        <end position="710"/>
    </location>
</feature>
<dbReference type="AlphaFoldDB" id="A0A9N9TIG1"/>
<feature type="region of interest" description="Disordered" evidence="1">
    <location>
        <begin position="224"/>
        <end position="303"/>
    </location>
</feature>
<gene>
    <name evidence="2" type="ORF">PHYEVI_LOCUS1888</name>
</gene>
<reference evidence="2" key="1">
    <citation type="submission" date="2022-01" db="EMBL/GenBank/DDBJ databases">
        <authorList>
            <person name="King R."/>
        </authorList>
    </citation>
    <scope>NUCLEOTIDE SEQUENCE</scope>
</reference>
<feature type="compositionally biased region" description="Basic and acidic residues" evidence="1">
    <location>
        <begin position="140"/>
        <end position="149"/>
    </location>
</feature>
<feature type="compositionally biased region" description="Polar residues" evidence="1">
    <location>
        <begin position="225"/>
        <end position="234"/>
    </location>
</feature>
<evidence type="ECO:0000313" key="3">
    <source>
        <dbReference type="Proteomes" id="UP001153712"/>
    </source>
</evidence>